<sequence length="53" mass="6103">MFLFLSVVMSHPQRRIKRTDKLGGLEVRAEEASGKGKELKVAKKDRDRTTFQL</sequence>
<keyword evidence="2" id="KW-1185">Reference proteome</keyword>
<dbReference type="EMBL" id="CM015726">
    <property type="protein sequence ID" value="KAF3699666.1"/>
    <property type="molecule type" value="Genomic_DNA"/>
</dbReference>
<dbReference type="Proteomes" id="UP000503349">
    <property type="component" value="Chromosome 15"/>
</dbReference>
<dbReference type="AlphaFoldDB" id="A0A6G1QBZ5"/>
<accession>A0A6G1QBZ5</accession>
<reference evidence="2" key="2">
    <citation type="submission" date="2019-02" db="EMBL/GenBank/DDBJ databases">
        <title>Opniocepnalus argus Var Kimnra genome.</title>
        <authorList>
            <person name="Zhou C."/>
            <person name="Xiao S."/>
        </authorList>
    </citation>
    <scope>NUCLEOTIDE SEQUENCE [LARGE SCALE GENOMIC DNA]</scope>
</reference>
<organism evidence="1 2">
    <name type="scientific">Channa argus</name>
    <name type="common">Northern snakehead</name>
    <name type="synonym">Ophicephalus argus</name>
    <dbReference type="NCBI Taxonomy" id="215402"/>
    <lineage>
        <taxon>Eukaryota</taxon>
        <taxon>Metazoa</taxon>
        <taxon>Chordata</taxon>
        <taxon>Craniata</taxon>
        <taxon>Vertebrata</taxon>
        <taxon>Euteleostomi</taxon>
        <taxon>Actinopterygii</taxon>
        <taxon>Neopterygii</taxon>
        <taxon>Teleostei</taxon>
        <taxon>Neoteleostei</taxon>
        <taxon>Acanthomorphata</taxon>
        <taxon>Anabantaria</taxon>
        <taxon>Anabantiformes</taxon>
        <taxon>Channoidei</taxon>
        <taxon>Channidae</taxon>
        <taxon>Channa</taxon>
    </lineage>
</organism>
<name>A0A6G1QBZ5_CHAAH</name>
<evidence type="ECO:0000313" key="1">
    <source>
        <dbReference type="EMBL" id="KAF3699666.1"/>
    </source>
</evidence>
<reference evidence="1 2" key="1">
    <citation type="submission" date="2019-02" db="EMBL/GenBank/DDBJ databases">
        <title>Opniocepnalus argus genome.</title>
        <authorList>
            <person name="Zhou C."/>
            <person name="Xiao S."/>
        </authorList>
    </citation>
    <scope>NUCLEOTIDE SEQUENCE [LARGE SCALE GENOMIC DNA]</scope>
    <source>
        <strain evidence="1">OARG1902GOOAL</strain>
        <tissue evidence="1">Muscle</tissue>
    </source>
</reference>
<evidence type="ECO:0000313" key="2">
    <source>
        <dbReference type="Proteomes" id="UP000503349"/>
    </source>
</evidence>
<proteinExistence type="predicted"/>
<protein>
    <submittedName>
        <fullName evidence="1">Uncharacterized protein</fullName>
    </submittedName>
</protein>
<gene>
    <name evidence="1" type="ORF">EXN66_Car015353</name>
</gene>